<keyword evidence="5" id="KW-0902">Two-component regulatory system</keyword>
<accession>A0A0K8J4D2</accession>
<dbReference type="PROSITE" id="PS00041">
    <property type="entry name" value="HTH_ARAC_FAMILY_1"/>
    <property type="match status" value="1"/>
</dbReference>
<dbReference type="Proteomes" id="UP000196053">
    <property type="component" value="Chromosome I"/>
</dbReference>
<dbReference type="Pfam" id="PF00072">
    <property type="entry name" value="Response_reg"/>
    <property type="match status" value="1"/>
</dbReference>
<dbReference type="InterPro" id="IPR009057">
    <property type="entry name" value="Homeodomain-like_sf"/>
</dbReference>
<dbReference type="SUPFAM" id="SSF52172">
    <property type="entry name" value="CheY-like"/>
    <property type="match status" value="1"/>
</dbReference>
<dbReference type="InterPro" id="IPR020449">
    <property type="entry name" value="Tscrpt_reg_AraC-type_HTH"/>
</dbReference>
<feature type="modified residue" description="4-aspartylphosphate" evidence="10">
    <location>
        <position position="55"/>
    </location>
</feature>
<keyword evidence="3" id="KW-0963">Cytoplasm</keyword>
<dbReference type="GO" id="GO:0005737">
    <property type="term" value="C:cytoplasm"/>
    <property type="evidence" value="ECO:0007669"/>
    <property type="project" value="UniProtKB-SubCell"/>
</dbReference>
<reference evidence="14" key="1">
    <citation type="submission" date="2015-09" db="EMBL/GenBank/DDBJ databases">
        <authorList>
            <person name="Wibberg D."/>
        </authorList>
    </citation>
    <scope>NUCLEOTIDE SEQUENCE [LARGE SCALE GENOMIC DNA]</scope>
    <source>
        <strain evidence="14">SD1D</strain>
    </source>
</reference>
<keyword evidence="7" id="KW-0238">DNA-binding</keyword>
<dbReference type="SUPFAM" id="SSF46689">
    <property type="entry name" value="Homeodomain-like"/>
    <property type="match status" value="2"/>
</dbReference>
<evidence type="ECO:0000256" key="10">
    <source>
        <dbReference type="PROSITE-ProRule" id="PRU00169"/>
    </source>
</evidence>
<dbReference type="Gene3D" id="3.40.50.2300">
    <property type="match status" value="1"/>
</dbReference>
<dbReference type="PROSITE" id="PS01124">
    <property type="entry name" value="HTH_ARAC_FAMILY_2"/>
    <property type="match status" value="1"/>
</dbReference>
<evidence type="ECO:0000256" key="7">
    <source>
        <dbReference type="ARBA" id="ARBA00023125"/>
    </source>
</evidence>
<dbReference type="PRINTS" id="PR00032">
    <property type="entry name" value="HTHARAC"/>
</dbReference>
<dbReference type="GO" id="GO:0000160">
    <property type="term" value="P:phosphorelay signal transduction system"/>
    <property type="evidence" value="ECO:0007669"/>
    <property type="project" value="UniProtKB-KW"/>
</dbReference>
<comment type="subcellular location">
    <subcellularLocation>
        <location evidence="1">Cytoplasm</location>
    </subcellularLocation>
</comment>
<dbReference type="SMART" id="SM00448">
    <property type="entry name" value="REC"/>
    <property type="match status" value="1"/>
</dbReference>
<evidence type="ECO:0000256" key="3">
    <source>
        <dbReference type="ARBA" id="ARBA00022490"/>
    </source>
</evidence>
<dbReference type="GO" id="GO:0003700">
    <property type="term" value="F:DNA-binding transcription factor activity"/>
    <property type="evidence" value="ECO:0007669"/>
    <property type="project" value="InterPro"/>
</dbReference>
<keyword evidence="8" id="KW-0804">Transcription</keyword>
<evidence type="ECO:0000313" key="14">
    <source>
        <dbReference type="Proteomes" id="UP000196053"/>
    </source>
</evidence>
<dbReference type="EMBL" id="LN879430">
    <property type="protein sequence ID" value="CUH92158.1"/>
    <property type="molecule type" value="Genomic_DNA"/>
</dbReference>
<keyword evidence="6" id="KW-0805">Transcription regulation</keyword>
<protein>
    <recommendedName>
        <fullName evidence="2">Stage 0 sporulation protein A homolog</fullName>
    </recommendedName>
</protein>
<evidence type="ECO:0000313" key="13">
    <source>
        <dbReference type="EMBL" id="CUH92158.1"/>
    </source>
</evidence>
<evidence type="ECO:0000256" key="4">
    <source>
        <dbReference type="ARBA" id="ARBA00022553"/>
    </source>
</evidence>
<dbReference type="SMART" id="SM00342">
    <property type="entry name" value="HTH_ARAC"/>
    <property type="match status" value="1"/>
</dbReference>
<dbReference type="InterPro" id="IPR018062">
    <property type="entry name" value="HTH_AraC-typ_CS"/>
</dbReference>
<dbReference type="InterPro" id="IPR011006">
    <property type="entry name" value="CheY-like_superfamily"/>
</dbReference>
<keyword evidence="14" id="KW-1185">Reference proteome</keyword>
<dbReference type="CDD" id="cd17536">
    <property type="entry name" value="REC_YesN-like"/>
    <property type="match status" value="1"/>
</dbReference>
<evidence type="ECO:0000256" key="2">
    <source>
        <dbReference type="ARBA" id="ARBA00018672"/>
    </source>
</evidence>
<feature type="domain" description="Response regulatory" evidence="12">
    <location>
        <begin position="3"/>
        <end position="120"/>
    </location>
</feature>
<name>A0A0K8J4D2_9FIRM</name>
<gene>
    <name evidence="13" type="ORF">SD1D_0607</name>
</gene>
<evidence type="ECO:0000259" key="11">
    <source>
        <dbReference type="PROSITE" id="PS01124"/>
    </source>
</evidence>
<evidence type="ECO:0000259" key="12">
    <source>
        <dbReference type="PROSITE" id="PS50110"/>
    </source>
</evidence>
<dbReference type="Pfam" id="PF12833">
    <property type="entry name" value="HTH_18"/>
    <property type="match status" value="1"/>
</dbReference>
<organism evidence="13 14">
    <name type="scientific">Herbinix luporum</name>
    <dbReference type="NCBI Taxonomy" id="1679721"/>
    <lineage>
        <taxon>Bacteria</taxon>
        <taxon>Bacillati</taxon>
        <taxon>Bacillota</taxon>
        <taxon>Clostridia</taxon>
        <taxon>Lachnospirales</taxon>
        <taxon>Lachnospiraceae</taxon>
        <taxon>Herbinix</taxon>
    </lineage>
</organism>
<evidence type="ECO:0000256" key="5">
    <source>
        <dbReference type="ARBA" id="ARBA00023012"/>
    </source>
</evidence>
<dbReference type="RefSeq" id="WP_058257552.1">
    <property type="nucleotide sequence ID" value="NZ_DUPS01000055.1"/>
</dbReference>
<feature type="domain" description="HTH araC/xylS-type" evidence="11">
    <location>
        <begin position="377"/>
        <end position="475"/>
    </location>
</feature>
<evidence type="ECO:0000256" key="6">
    <source>
        <dbReference type="ARBA" id="ARBA00023015"/>
    </source>
</evidence>
<dbReference type="PANTHER" id="PTHR42713">
    <property type="entry name" value="HISTIDINE KINASE-RELATED"/>
    <property type="match status" value="1"/>
</dbReference>
<proteinExistence type="predicted"/>
<dbReference type="OrthoDB" id="2990361at2"/>
<dbReference type="PROSITE" id="PS50110">
    <property type="entry name" value="RESPONSE_REGULATORY"/>
    <property type="match status" value="1"/>
</dbReference>
<dbReference type="AlphaFoldDB" id="A0A0K8J4D2"/>
<evidence type="ECO:0000256" key="1">
    <source>
        <dbReference type="ARBA" id="ARBA00004496"/>
    </source>
</evidence>
<dbReference type="PANTHER" id="PTHR42713:SF3">
    <property type="entry name" value="TRANSCRIPTIONAL REGULATORY PROTEIN HPTR"/>
    <property type="match status" value="1"/>
</dbReference>
<comment type="function">
    <text evidence="9">May play the central regulatory role in sporulation. It may be an element of the effector pathway responsible for the activation of sporulation genes in response to nutritional stress. Spo0A may act in concert with spo0H (a sigma factor) to control the expression of some genes that are critical to the sporulation process.</text>
</comment>
<sequence>MNKVLIVEDEKMIRKGIVAMLKRAPVEIKEIIECRNGKEALELLQTTKFDLMITDIRMPKMDGISLVKQIRDMPSKPMVVVVSGYDDFNYAVEALRHGVMDYLLKPIEREKFYKIMSNIQEEIDSKKEETEISKKIGSQQLKYLLLNKSITKEEINAIEQQFANMFPDTYLICCLNNREFNITEDDSLILLRDVEGQSLLIMDNERLKKCMDDGLKNLSVGISKVHTGIAELKEAYGEAVIARREAFVKCLPFYHYEDTNFEYETIPENFPEQFIQLFGTQKVEDGIKKFNNIRFKAKMNKISAQTLMEVTRRILKELINTYERMIEIDLQSFQELQEPLDYTNADIYFERFESWIRKMQQLIMEEFDDFKNKEKINQAIIYIRENFNKDLNMAVVSNSISMNYSLFSLNFKQYTGMNFVNYLKKIRIEEAKRLLEETDEKIIDISQMVGYVNDKHFMKIFKSICGVSPSEYRRNCMYQKKEKNKN</sequence>
<keyword evidence="4 10" id="KW-0597">Phosphoprotein</keyword>
<dbReference type="Gene3D" id="1.10.10.60">
    <property type="entry name" value="Homeodomain-like"/>
    <property type="match status" value="2"/>
</dbReference>
<dbReference type="InterPro" id="IPR001789">
    <property type="entry name" value="Sig_transdc_resp-reg_receiver"/>
</dbReference>
<dbReference type="KEGG" id="hsd:SD1D_0607"/>
<dbReference type="InterPro" id="IPR018060">
    <property type="entry name" value="HTH_AraC"/>
</dbReference>
<evidence type="ECO:0000256" key="8">
    <source>
        <dbReference type="ARBA" id="ARBA00023163"/>
    </source>
</evidence>
<dbReference type="InterPro" id="IPR051552">
    <property type="entry name" value="HptR"/>
</dbReference>
<evidence type="ECO:0000256" key="9">
    <source>
        <dbReference type="ARBA" id="ARBA00024867"/>
    </source>
</evidence>
<dbReference type="GO" id="GO:0043565">
    <property type="term" value="F:sequence-specific DNA binding"/>
    <property type="evidence" value="ECO:0007669"/>
    <property type="project" value="InterPro"/>
</dbReference>